<organism evidence="1 2">
    <name type="scientific">Raoultibacter timonensis</name>
    <dbReference type="NCBI Taxonomy" id="1907662"/>
    <lineage>
        <taxon>Bacteria</taxon>
        <taxon>Bacillati</taxon>
        <taxon>Actinomycetota</taxon>
        <taxon>Coriobacteriia</taxon>
        <taxon>Eggerthellales</taxon>
        <taxon>Eggerthellaceae</taxon>
        <taxon>Raoultibacter</taxon>
    </lineage>
</organism>
<proteinExistence type="predicted"/>
<dbReference type="Proteomes" id="UP001320544">
    <property type="component" value="Chromosome"/>
</dbReference>
<dbReference type="RefSeq" id="WP_244411433.1">
    <property type="nucleotide sequence ID" value="NZ_AP025564.1"/>
</dbReference>
<evidence type="ECO:0000313" key="1">
    <source>
        <dbReference type="EMBL" id="BDE94910.1"/>
    </source>
</evidence>
<sequence length="88" mass="9983">MIEPIAIDDIPSIRDGRKLNPLRAFADETVIAFDKSGADAAIVTGAPEGCKINQITYQLRDALWRRGMSDRIRIMQRKRNVYIARIQP</sequence>
<evidence type="ECO:0000313" key="2">
    <source>
        <dbReference type="Proteomes" id="UP001320544"/>
    </source>
</evidence>
<dbReference type="EMBL" id="AP025564">
    <property type="protein sequence ID" value="BDE94910.1"/>
    <property type="molecule type" value="Genomic_DNA"/>
</dbReference>
<keyword evidence="2" id="KW-1185">Reference proteome</keyword>
<protein>
    <submittedName>
        <fullName evidence="1">Uncharacterized protein</fullName>
    </submittedName>
</protein>
<gene>
    <name evidence="1" type="ORF">CE91St30_02430</name>
</gene>
<name>A0ABM7WFA6_9ACTN</name>
<accession>A0ABM7WFA6</accession>
<reference evidence="1 2" key="1">
    <citation type="submission" date="2022-01" db="EMBL/GenBank/DDBJ databases">
        <title>Novel bile acid biosynthetic pathways are enriched in the microbiome of centenarians.</title>
        <authorList>
            <person name="Sato Y."/>
            <person name="Atarashi K."/>
            <person name="Plichta R.D."/>
            <person name="Arai Y."/>
            <person name="Sasajima S."/>
            <person name="Kearney M.S."/>
            <person name="Suda W."/>
            <person name="Takeshita K."/>
            <person name="Sasaki T."/>
            <person name="Okamoto S."/>
            <person name="Skelly N.A."/>
            <person name="Okamura Y."/>
            <person name="Vlamakis H."/>
            <person name="Li Y."/>
            <person name="Tanoue T."/>
            <person name="Takei H."/>
            <person name="Nittono H."/>
            <person name="Narushima S."/>
            <person name="Irie J."/>
            <person name="Itoh H."/>
            <person name="Moriya K."/>
            <person name="Sugiura Y."/>
            <person name="Suematsu M."/>
            <person name="Moritoki N."/>
            <person name="Shibata S."/>
            <person name="Littman R.D."/>
            <person name="Fischbach A.M."/>
            <person name="Uwamino Y."/>
            <person name="Inoue T."/>
            <person name="Honda A."/>
            <person name="Hattori M."/>
            <person name="Murai T."/>
            <person name="Xavier J.R."/>
            <person name="Hirose N."/>
            <person name="Honda K."/>
        </authorList>
    </citation>
    <scope>NUCLEOTIDE SEQUENCE [LARGE SCALE GENOMIC DNA]</scope>
    <source>
        <strain evidence="1 2">CE91-St30</strain>
    </source>
</reference>